<keyword evidence="3" id="KW-1185">Reference proteome</keyword>
<dbReference type="InterPro" id="IPR048427">
    <property type="entry name" value="YpoC"/>
</dbReference>
<protein>
    <recommendedName>
        <fullName evidence="1">YpoC-like domain-containing protein</fullName>
    </recommendedName>
</protein>
<sequence length="159" mass="18861">MNVPAELIHPLFQSAIDRYFPDDANYYRNAAADQPWMEIQLNMPLLMDEWKRLDAILYRLFSERSKEIVDPMKLSISFFLKILYWTNNRPVQLSNWQQELSNLRVIPVNTLERLQFIESNPFLYHSYKQVSELIKEQSKLFAKYSAMKNSNQSTSKDGC</sequence>
<dbReference type="Proteomes" id="UP000276770">
    <property type="component" value="Unassembled WGS sequence"/>
</dbReference>
<organism evidence="2 3">
    <name type="scientific">Falsibacillus albus</name>
    <dbReference type="NCBI Taxonomy" id="2478915"/>
    <lineage>
        <taxon>Bacteria</taxon>
        <taxon>Bacillati</taxon>
        <taxon>Bacillota</taxon>
        <taxon>Bacilli</taxon>
        <taxon>Bacillales</taxon>
        <taxon>Bacillaceae</taxon>
        <taxon>Falsibacillus</taxon>
    </lineage>
</organism>
<reference evidence="2 3" key="1">
    <citation type="submission" date="2018-10" db="EMBL/GenBank/DDBJ databases">
        <title>Falsibacillus sp. genome draft.</title>
        <authorList>
            <person name="Shi S."/>
        </authorList>
    </citation>
    <scope>NUCLEOTIDE SEQUENCE [LARGE SCALE GENOMIC DNA]</scope>
    <source>
        <strain evidence="2 3">GY 10110</strain>
    </source>
</reference>
<evidence type="ECO:0000313" key="3">
    <source>
        <dbReference type="Proteomes" id="UP000276770"/>
    </source>
</evidence>
<dbReference type="RefSeq" id="WP_121680790.1">
    <property type="nucleotide sequence ID" value="NZ_RCVZ01000007.1"/>
</dbReference>
<dbReference type="AlphaFoldDB" id="A0A3L7JXZ4"/>
<accession>A0A3L7JXZ4</accession>
<dbReference type="OrthoDB" id="2360594at2"/>
<evidence type="ECO:0000259" key="1">
    <source>
        <dbReference type="Pfam" id="PF21747"/>
    </source>
</evidence>
<evidence type="ECO:0000313" key="2">
    <source>
        <dbReference type="EMBL" id="RLQ95134.1"/>
    </source>
</evidence>
<dbReference type="EMBL" id="RCVZ01000007">
    <property type="protein sequence ID" value="RLQ95134.1"/>
    <property type="molecule type" value="Genomic_DNA"/>
</dbReference>
<comment type="caution">
    <text evidence="2">The sequence shown here is derived from an EMBL/GenBank/DDBJ whole genome shotgun (WGS) entry which is preliminary data.</text>
</comment>
<proteinExistence type="predicted"/>
<gene>
    <name evidence="2" type="ORF">D9X91_11585</name>
</gene>
<name>A0A3L7JXZ4_9BACI</name>
<dbReference type="Pfam" id="PF21747">
    <property type="entry name" value="YpoC"/>
    <property type="match status" value="1"/>
</dbReference>
<feature type="domain" description="YpoC-like" evidence="1">
    <location>
        <begin position="43"/>
        <end position="149"/>
    </location>
</feature>